<name>A0A1R4FSZ6_9MICC</name>
<evidence type="ECO:0000259" key="1">
    <source>
        <dbReference type="Pfam" id="PF13472"/>
    </source>
</evidence>
<dbReference type="InterPro" id="IPR036514">
    <property type="entry name" value="SGNH_hydro_sf"/>
</dbReference>
<keyword evidence="3" id="KW-1185">Reference proteome</keyword>
<protein>
    <submittedName>
        <fullName evidence="2">Probable secreted protein</fullName>
    </submittedName>
</protein>
<organism evidence="2 3">
    <name type="scientific">Arthrobacter rhombi</name>
    <dbReference type="NCBI Taxonomy" id="71253"/>
    <lineage>
        <taxon>Bacteria</taxon>
        <taxon>Bacillati</taxon>
        <taxon>Actinomycetota</taxon>
        <taxon>Actinomycetes</taxon>
        <taxon>Micrococcales</taxon>
        <taxon>Micrococcaceae</taxon>
        <taxon>Arthrobacter</taxon>
    </lineage>
</organism>
<feature type="domain" description="SGNH hydrolase-type esterase" evidence="1">
    <location>
        <begin position="48"/>
        <end position="214"/>
    </location>
</feature>
<reference evidence="2 3" key="1">
    <citation type="submission" date="2017-02" db="EMBL/GenBank/DDBJ databases">
        <authorList>
            <person name="Peterson S.W."/>
        </authorList>
    </citation>
    <scope>NUCLEOTIDE SEQUENCE [LARGE SCALE GENOMIC DNA]</scope>
    <source>
        <strain evidence="2 3">B Ar 00.02</strain>
    </source>
</reference>
<gene>
    <name evidence="2" type="ORF">FM101_05590</name>
</gene>
<dbReference type="Pfam" id="PF13472">
    <property type="entry name" value="Lipase_GDSL_2"/>
    <property type="match status" value="1"/>
</dbReference>
<sequence length="230" mass="24773">MLVWTLALAMLIAGFGALRDWRNAAATQDHWASELRRPALDDELLLVAFGDSAMQGVGATSAETTLAGRVSRKMAFLSGRRVIVHNHAGGGATISRILAEQIPPATDAGAATGGDLARADVVIVASSNDLEQRTGPENYASDLRRLLAVLDPERTIVSDLPLEPGRRAYQEVLERATHDAGLPRADFAGSFLSARRSDIFSWLPPHLNDRGYAIWAAAFTTELPSRGHRP</sequence>
<evidence type="ECO:0000313" key="2">
    <source>
        <dbReference type="EMBL" id="SJM58953.1"/>
    </source>
</evidence>
<dbReference type="AlphaFoldDB" id="A0A1R4FSZ6"/>
<proteinExistence type="predicted"/>
<accession>A0A1R4FSZ6</accession>
<dbReference type="EMBL" id="FUHW01000022">
    <property type="protein sequence ID" value="SJM58953.1"/>
    <property type="molecule type" value="Genomic_DNA"/>
</dbReference>
<dbReference type="SUPFAM" id="SSF52266">
    <property type="entry name" value="SGNH hydrolase"/>
    <property type="match status" value="1"/>
</dbReference>
<dbReference type="Gene3D" id="3.40.50.1110">
    <property type="entry name" value="SGNH hydrolase"/>
    <property type="match status" value="1"/>
</dbReference>
<dbReference type="InterPro" id="IPR013830">
    <property type="entry name" value="SGNH_hydro"/>
</dbReference>
<dbReference type="CDD" id="cd00229">
    <property type="entry name" value="SGNH_hydrolase"/>
    <property type="match status" value="1"/>
</dbReference>
<evidence type="ECO:0000313" key="3">
    <source>
        <dbReference type="Proteomes" id="UP000195913"/>
    </source>
</evidence>
<dbReference type="Proteomes" id="UP000195913">
    <property type="component" value="Unassembled WGS sequence"/>
</dbReference>